<gene>
    <name evidence="2" type="ORF">RW095_39755</name>
</gene>
<dbReference type="Pfam" id="PF14521">
    <property type="entry name" value="Aspzincin_M35"/>
    <property type="match status" value="1"/>
</dbReference>
<dbReference type="RefSeq" id="WP_317021056.1">
    <property type="nucleotide sequence ID" value="NZ_CP136513.1"/>
</dbReference>
<dbReference type="EC" id="3.4.24.-" evidence="2"/>
<sequence length="217" mass="24738">MPDNDHVVVHDSAATNTMPGSQVHVELDMTHICENMSNQEFREAITRSRDTAVSLIQNRLKALDKWDRSEQERARKWFGRSDGEIRDILQTGMPKLLETMRNLKPDHVVRWDQQKQRNITCTVFPDNGSTDAAVCKPDSVRRMIAIYPHFCTSPEAQLWKGCKVLTLIHECTHFADVFDSNDGMYGISIGLSFWAQSNPHQAIRNADSLACYVGFDE</sequence>
<dbReference type="GO" id="GO:0016787">
    <property type="term" value="F:hydrolase activity"/>
    <property type="evidence" value="ECO:0007669"/>
    <property type="project" value="UniProtKB-KW"/>
</dbReference>
<name>A0ABZ0ENS0_9BURK</name>
<proteinExistence type="predicted"/>
<evidence type="ECO:0000313" key="3">
    <source>
        <dbReference type="Proteomes" id="UP001302652"/>
    </source>
</evidence>
<accession>A0ABZ0ENS0</accession>
<dbReference type="SUPFAM" id="SSF55486">
    <property type="entry name" value="Metalloproteases ('zincins'), catalytic domain"/>
    <property type="match status" value="1"/>
</dbReference>
<protein>
    <submittedName>
        <fullName evidence="2">M35 family metallo-endopeptidase</fullName>
        <ecNumber evidence="2">3.4.24.-</ecNumber>
    </submittedName>
</protein>
<dbReference type="Proteomes" id="UP001302652">
    <property type="component" value="Chromosome 1"/>
</dbReference>
<feature type="domain" description="Lysine-specific metallo-endopeptidase" evidence="1">
    <location>
        <begin position="61"/>
        <end position="214"/>
    </location>
</feature>
<dbReference type="Gene3D" id="3.40.390.10">
    <property type="entry name" value="Collagenase (Catalytic Domain)"/>
    <property type="match status" value="1"/>
</dbReference>
<reference evidence="2 3" key="1">
    <citation type="submission" date="2023-10" db="EMBL/GenBank/DDBJ databases">
        <title>Surface-active antibiotics is a multifunctional adaptation for post-fire microbes.</title>
        <authorList>
            <person name="Liu M.D."/>
            <person name="Du Y."/>
            <person name="Koupaei S.K."/>
            <person name="Kim N.R."/>
            <person name="Zhang W."/>
            <person name="Traxler M.F."/>
        </authorList>
    </citation>
    <scope>NUCLEOTIDE SEQUENCE [LARGE SCALE GENOMIC DNA]</scope>
    <source>
        <strain evidence="2 3">F3</strain>
    </source>
</reference>
<organism evidence="2 3">
    <name type="scientific">Paraburkholderia kirstenboschensis</name>
    <dbReference type="NCBI Taxonomy" id="1245436"/>
    <lineage>
        <taxon>Bacteria</taxon>
        <taxon>Pseudomonadati</taxon>
        <taxon>Pseudomonadota</taxon>
        <taxon>Betaproteobacteria</taxon>
        <taxon>Burkholderiales</taxon>
        <taxon>Burkholderiaceae</taxon>
        <taxon>Paraburkholderia</taxon>
    </lineage>
</organism>
<dbReference type="InterPro" id="IPR024079">
    <property type="entry name" value="MetalloPept_cat_dom_sf"/>
</dbReference>
<dbReference type="EMBL" id="CP136513">
    <property type="protein sequence ID" value="WOD18829.1"/>
    <property type="molecule type" value="Genomic_DNA"/>
</dbReference>
<keyword evidence="2" id="KW-0378">Hydrolase</keyword>
<dbReference type="InterPro" id="IPR029463">
    <property type="entry name" value="Lys_MEP"/>
</dbReference>
<dbReference type="CDD" id="cd11007">
    <property type="entry name" value="M35_like_1"/>
    <property type="match status" value="1"/>
</dbReference>
<evidence type="ECO:0000259" key="1">
    <source>
        <dbReference type="SMART" id="SM01351"/>
    </source>
</evidence>
<evidence type="ECO:0000313" key="2">
    <source>
        <dbReference type="EMBL" id="WOD18829.1"/>
    </source>
</evidence>
<dbReference type="InterPro" id="IPR034108">
    <property type="entry name" value="Pept_M35-like_proteobacteria"/>
</dbReference>
<dbReference type="SMART" id="SM01351">
    <property type="entry name" value="Aspzincin_M35"/>
    <property type="match status" value="1"/>
</dbReference>
<keyword evidence="3" id="KW-1185">Reference proteome</keyword>